<feature type="domain" description="G-protein coupled receptors family 2 profile 2" evidence="6">
    <location>
        <begin position="170"/>
        <end position="414"/>
    </location>
</feature>
<dbReference type="GO" id="GO:0007166">
    <property type="term" value="P:cell surface receptor signaling pathway"/>
    <property type="evidence" value="ECO:0007669"/>
    <property type="project" value="InterPro"/>
</dbReference>
<keyword evidence="2 5" id="KW-0812">Transmembrane</keyword>
<gene>
    <name evidence="8" type="primary">LOC126911602</name>
</gene>
<evidence type="ECO:0000256" key="5">
    <source>
        <dbReference type="SAM" id="Phobius"/>
    </source>
</evidence>
<evidence type="ECO:0000256" key="4">
    <source>
        <dbReference type="ARBA" id="ARBA00023136"/>
    </source>
</evidence>
<evidence type="ECO:0000313" key="8">
    <source>
        <dbReference type="RefSeq" id="XP_050555492.1"/>
    </source>
</evidence>
<dbReference type="InterPro" id="IPR017981">
    <property type="entry name" value="GPCR_2-like_7TM"/>
</dbReference>
<accession>A0A9R0DXW2</accession>
<protein>
    <submittedName>
        <fullName evidence="8">Uncharacterized protein LOC126911602</fullName>
    </submittedName>
</protein>
<feature type="transmembrane region" description="Helical" evidence="5">
    <location>
        <begin position="59"/>
        <end position="80"/>
    </location>
</feature>
<evidence type="ECO:0000256" key="1">
    <source>
        <dbReference type="ARBA" id="ARBA00004141"/>
    </source>
</evidence>
<evidence type="ECO:0000313" key="7">
    <source>
        <dbReference type="Proteomes" id="UP000829999"/>
    </source>
</evidence>
<feature type="transmembrane region" description="Helical" evidence="5">
    <location>
        <begin position="253"/>
        <end position="272"/>
    </location>
</feature>
<proteinExistence type="predicted"/>
<evidence type="ECO:0000256" key="3">
    <source>
        <dbReference type="ARBA" id="ARBA00022989"/>
    </source>
</evidence>
<dbReference type="Proteomes" id="UP000829999">
    <property type="component" value="Chromosome 16"/>
</dbReference>
<feature type="transmembrane region" description="Helical" evidence="5">
    <location>
        <begin position="207"/>
        <end position="233"/>
    </location>
</feature>
<feature type="transmembrane region" description="Helical" evidence="5">
    <location>
        <begin position="175"/>
        <end position="195"/>
    </location>
</feature>
<dbReference type="GO" id="GO:0004888">
    <property type="term" value="F:transmembrane signaling receptor activity"/>
    <property type="evidence" value="ECO:0007669"/>
    <property type="project" value="InterPro"/>
</dbReference>
<feature type="transmembrane region" description="Helical" evidence="5">
    <location>
        <begin position="391"/>
        <end position="413"/>
    </location>
</feature>
<keyword evidence="7" id="KW-1185">Reference proteome</keyword>
<keyword evidence="3 5" id="KW-1133">Transmembrane helix</keyword>
<name>A0A9R0DXW2_SPOFR</name>
<feature type="transmembrane region" description="Helical" evidence="5">
    <location>
        <begin position="365"/>
        <end position="385"/>
    </location>
</feature>
<dbReference type="OrthoDB" id="7358538at2759"/>
<dbReference type="GeneID" id="126911602"/>
<feature type="transmembrane region" description="Helical" evidence="5">
    <location>
        <begin position="284"/>
        <end position="304"/>
    </location>
</feature>
<keyword evidence="4 5" id="KW-0472">Membrane</keyword>
<dbReference type="PROSITE" id="PS50261">
    <property type="entry name" value="G_PROTEIN_RECEP_F2_4"/>
    <property type="match status" value="1"/>
</dbReference>
<dbReference type="Gene3D" id="1.20.1070.10">
    <property type="entry name" value="Rhodopsin 7-helix transmembrane proteins"/>
    <property type="match status" value="1"/>
</dbReference>
<evidence type="ECO:0000256" key="2">
    <source>
        <dbReference type="ARBA" id="ARBA00022692"/>
    </source>
</evidence>
<comment type="subcellular location">
    <subcellularLocation>
        <location evidence="1">Membrane</location>
        <topology evidence="1">Multi-pass membrane protein</topology>
    </subcellularLocation>
</comment>
<sequence length="434" mass="49859">MGNHTIEYSTDDPRSLVDFVGLYAMVIIGWVIFVPTMIAFSYGVISWCLLKKFRHFRNYVIISAITANLLRLGLFELLYVNQLGFGSEEHTEPTLVIPLLNKSSECGFSCVCIYIYKNVFTNLHLPASLSRCGRVVLLSCVLITTMSDSDVHYSRIPIPNTTAFKPTLVSVVVEYLVLAMTLTAFIYGVISWCLIEKFRHFRNFVYINAVVSSLLRLLTVSIIIPCVMQVIVIDDKDILDICRYICTYFSAVQNYWMLVICYIFYVDIVKVFRGHVKRKYLKCYLFAWGIPFVTFLTYYVFLYFNEKAQFYSSGSTLDYFANSVEVFIIVSPLMINCGLYAAVLIALCHCFKPKAPTATDNWRRFYIATLLFLLSDVLVLSSLIWDAMSVTFVLRAVMSKLQQVAIAIFFPLLRNNRELWQQYFAKKVASKNIP</sequence>
<dbReference type="RefSeq" id="XP_050555492.1">
    <property type="nucleotide sequence ID" value="XM_050699535.1"/>
</dbReference>
<evidence type="ECO:0000259" key="6">
    <source>
        <dbReference type="PROSITE" id="PS50261"/>
    </source>
</evidence>
<dbReference type="GO" id="GO:0016020">
    <property type="term" value="C:membrane"/>
    <property type="evidence" value="ECO:0007669"/>
    <property type="project" value="UniProtKB-SubCell"/>
</dbReference>
<feature type="transmembrane region" description="Helical" evidence="5">
    <location>
        <begin position="324"/>
        <end position="345"/>
    </location>
</feature>
<dbReference type="AlphaFoldDB" id="A0A9R0DXW2"/>
<organism evidence="7 8">
    <name type="scientific">Spodoptera frugiperda</name>
    <name type="common">Fall armyworm</name>
    <dbReference type="NCBI Taxonomy" id="7108"/>
    <lineage>
        <taxon>Eukaryota</taxon>
        <taxon>Metazoa</taxon>
        <taxon>Ecdysozoa</taxon>
        <taxon>Arthropoda</taxon>
        <taxon>Hexapoda</taxon>
        <taxon>Insecta</taxon>
        <taxon>Pterygota</taxon>
        <taxon>Neoptera</taxon>
        <taxon>Endopterygota</taxon>
        <taxon>Lepidoptera</taxon>
        <taxon>Glossata</taxon>
        <taxon>Ditrysia</taxon>
        <taxon>Noctuoidea</taxon>
        <taxon>Noctuidae</taxon>
        <taxon>Amphipyrinae</taxon>
        <taxon>Spodoptera</taxon>
    </lineage>
</organism>
<feature type="transmembrane region" description="Helical" evidence="5">
    <location>
        <begin position="20"/>
        <end position="47"/>
    </location>
</feature>
<reference evidence="8" key="1">
    <citation type="submission" date="2025-08" db="UniProtKB">
        <authorList>
            <consortium name="RefSeq"/>
        </authorList>
    </citation>
    <scope>IDENTIFICATION</scope>
    <source>
        <tissue evidence="8">Whole larval tissue</tissue>
    </source>
</reference>